<dbReference type="AlphaFoldDB" id="H6SPV6"/>
<dbReference type="EC" id="2.7.1.30" evidence="5"/>
<dbReference type="PANTHER" id="PTHR10196">
    <property type="entry name" value="SUGAR KINASE"/>
    <property type="match status" value="1"/>
</dbReference>
<gene>
    <name evidence="5" type="primary">glpK</name>
    <name evidence="5" type="ORF">RSPPHO_00600</name>
</gene>
<accession>H6SPV6</accession>
<evidence type="ECO:0000256" key="2">
    <source>
        <dbReference type="ARBA" id="ARBA00022679"/>
    </source>
</evidence>
<evidence type="ECO:0000256" key="1">
    <source>
        <dbReference type="ARBA" id="ARBA00009156"/>
    </source>
</evidence>
<dbReference type="GO" id="GO:0005829">
    <property type="term" value="C:cytosol"/>
    <property type="evidence" value="ECO:0007669"/>
    <property type="project" value="TreeGrafter"/>
</dbReference>
<feature type="domain" description="Carbohydrate kinase FGGY N-terminal" evidence="4">
    <location>
        <begin position="6"/>
        <end position="52"/>
    </location>
</feature>
<dbReference type="GO" id="GO:0019563">
    <property type="term" value="P:glycerol catabolic process"/>
    <property type="evidence" value="ECO:0007669"/>
    <property type="project" value="TreeGrafter"/>
</dbReference>
<dbReference type="GO" id="GO:0004370">
    <property type="term" value="F:glycerol kinase activity"/>
    <property type="evidence" value="ECO:0007669"/>
    <property type="project" value="UniProtKB-EC"/>
</dbReference>
<reference evidence="5 6" key="1">
    <citation type="submission" date="2012-02" db="EMBL/GenBank/DDBJ databases">
        <title>Shotgun genome sequence of Phaeospirillum photometricum DSM 122.</title>
        <authorList>
            <person name="Duquesne K."/>
            <person name="Sturgis J."/>
        </authorList>
    </citation>
    <scope>NUCLEOTIDE SEQUENCE [LARGE SCALE GENOMIC DNA]</scope>
    <source>
        <strain evidence="6">DSM122</strain>
    </source>
</reference>
<dbReference type="PANTHER" id="PTHR10196:SF69">
    <property type="entry name" value="GLYCEROL KINASE"/>
    <property type="match status" value="1"/>
</dbReference>
<keyword evidence="3 5" id="KW-0418">Kinase</keyword>
<dbReference type="Pfam" id="PF00370">
    <property type="entry name" value="FGGY_N"/>
    <property type="match status" value="1"/>
</dbReference>
<organism evidence="5 6">
    <name type="scientific">Pararhodospirillum photometricum DSM 122</name>
    <dbReference type="NCBI Taxonomy" id="1150469"/>
    <lineage>
        <taxon>Bacteria</taxon>
        <taxon>Pseudomonadati</taxon>
        <taxon>Pseudomonadota</taxon>
        <taxon>Alphaproteobacteria</taxon>
        <taxon>Rhodospirillales</taxon>
        <taxon>Rhodospirillaceae</taxon>
        <taxon>Pararhodospirillum</taxon>
    </lineage>
</organism>
<dbReference type="PATRIC" id="fig|1150469.3.peg.701"/>
<proteinExistence type="inferred from homology"/>
<dbReference type="eggNOG" id="COG0554">
    <property type="taxonomic scope" value="Bacteria"/>
</dbReference>
<dbReference type="EMBL" id="HE663493">
    <property type="protein sequence ID" value="CCG07226.1"/>
    <property type="molecule type" value="Genomic_DNA"/>
</dbReference>
<dbReference type="HOGENOM" id="CLU_176862_1_0_5"/>
<evidence type="ECO:0000313" key="6">
    <source>
        <dbReference type="Proteomes" id="UP000033220"/>
    </source>
</evidence>
<keyword evidence="6" id="KW-1185">Reference proteome</keyword>
<dbReference type="STRING" id="1150469.RSPPHO_00600"/>
<keyword evidence="2 5" id="KW-0808">Transferase</keyword>
<dbReference type="KEGG" id="rpm:RSPPHO_00600"/>
<dbReference type="Gene3D" id="3.30.420.40">
    <property type="match status" value="1"/>
</dbReference>
<dbReference type="Proteomes" id="UP000033220">
    <property type="component" value="Chromosome DSM 122"/>
</dbReference>
<evidence type="ECO:0000256" key="3">
    <source>
        <dbReference type="ARBA" id="ARBA00022777"/>
    </source>
</evidence>
<comment type="similarity">
    <text evidence="1">Belongs to the FGGY kinase family.</text>
</comment>
<evidence type="ECO:0000259" key="4">
    <source>
        <dbReference type="Pfam" id="PF00370"/>
    </source>
</evidence>
<protein>
    <submittedName>
        <fullName evidence="5">Glycerol kinase</fullName>
        <ecNumber evidence="5">2.7.1.30</ecNumber>
    </submittedName>
</protein>
<dbReference type="InterPro" id="IPR043129">
    <property type="entry name" value="ATPase_NBD"/>
</dbReference>
<evidence type="ECO:0000313" key="5">
    <source>
        <dbReference type="EMBL" id="CCG07226.1"/>
    </source>
</evidence>
<sequence length="53" mass="5936">MDRETVILALDQGTTSTRALVFDAQGRTLATAQRELSQLYPQDGWVEQNPDDL</sequence>
<name>H6SPV6_PARPM</name>
<dbReference type="SUPFAM" id="SSF53067">
    <property type="entry name" value="Actin-like ATPase domain"/>
    <property type="match status" value="1"/>
</dbReference>
<dbReference type="InterPro" id="IPR018484">
    <property type="entry name" value="FGGY_N"/>
</dbReference>